<feature type="compositionally biased region" description="Basic and acidic residues" evidence="1">
    <location>
        <begin position="250"/>
        <end position="295"/>
    </location>
</feature>
<comment type="caution">
    <text evidence="2">The sequence shown here is derived from an EMBL/GenBank/DDBJ whole genome shotgun (WGS) entry which is preliminary data.</text>
</comment>
<organism evidence="2">
    <name type="scientific">marine sediment metagenome</name>
    <dbReference type="NCBI Taxonomy" id="412755"/>
    <lineage>
        <taxon>unclassified sequences</taxon>
        <taxon>metagenomes</taxon>
        <taxon>ecological metagenomes</taxon>
    </lineage>
</organism>
<evidence type="ECO:0000313" key="2">
    <source>
        <dbReference type="EMBL" id="KKN51119.1"/>
    </source>
</evidence>
<reference evidence="2" key="1">
    <citation type="journal article" date="2015" name="Nature">
        <title>Complex archaea that bridge the gap between prokaryotes and eukaryotes.</title>
        <authorList>
            <person name="Spang A."/>
            <person name="Saw J.H."/>
            <person name="Jorgensen S.L."/>
            <person name="Zaremba-Niedzwiedzka K."/>
            <person name="Martijn J."/>
            <person name="Lind A.E."/>
            <person name="van Eijk R."/>
            <person name="Schleper C."/>
            <person name="Guy L."/>
            <person name="Ettema T.J."/>
        </authorList>
    </citation>
    <scope>NUCLEOTIDE SEQUENCE</scope>
</reference>
<dbReference type="AlphaFoldDB" id="A0A0F9R8G2"/>
<dbReference type="EMBL" id="LAZR01001078">
    <property type="protein sequence ID" value="KKN51119.1"/>
    <property type="molecule type" value="Genomic_DNA"/>
</dbReference>
<accession>A0A0F9R8G2</accession>
<protein>
    <submittedName>
        <fullName evidence="2">Uncharacterized protein</fullName>
    </submittedName>
</protein>
<feature type="region of interest" description="Disordered" evidence="1">
    <location>
        <begin position="250"/>
        <end position="337"/>
    </location>
</feature>
<gene>
    <name evidence="2" type="ORF">LCGC14_0625830</name>
</gene>
<sequence>MSKTYNFVADKIEVRSSLIDTPNPAYIVKGYAVVPNKKDIYKYERRKDGSLRTFKSMFTDDCIKDIKHQAKYKKIFVDSMHELGVNANIKSILKGKLSEEEMSKINSYLKTKQLPFAKLESLDIDDKGLFIDTRLNPAFRNFSEDYKNYYDAVWSSLENHYINGISINFTPVEVTKDEFGDDIINKVDIAGFSYIDSPALSDNNITEVAMRATIEFREGENMTEENKKKEEELKQEKEKIEVEKKALEEEKAKVAKEKEDAEKSDLEKQKEDEKKIQEDLDKRTEDLTKKEEELKAGNQTGGKEGETKPPTEGTKSVVQPQDKYGEAAQETKPIHDEKFYKEQVAEITKGHDETMKIKKEGKEPLSDRLMEGFGEMVNLQGQIGDPTLGIDERNRRYIHEEMPHILSKGNADIVIHK</sequence>
<name>A0A0F9R8G2_9ZZZZ</name>
<evidence type="ECO:0000256" key="1">
    <source>
        <dbReference type="SAM" id="MobiDB-lite"/>
    </source>
</evidence>
<proteinExistence type="predicted"/>